<proteinExistence type="inferred from homology"/>
<evidence type="ECO:0000256" key="7">
    <source>
        <dbReference type="SAM" id="Coils"/>
    </source>
</evidence>
<dbReference type="InterPro" id="IPR046955">
    <property type="entry name" value="PHR1-like"/>
</dbReference>
<feature type="domain" description="HTH myb-type" evidence="9">
    <location>
        <begin position="227"/>
        <end position="284"/>
    </location>
</feature>
<evidence type="ECO:0000256" key="4">
    <source>
        <dbReference type="ARBA" id="ARBA00023054"/>
    </source>
</evidence>
<evidence type="ECO:0000259" key="9">
    <source>
        <dbReference type="PROSITE" id="PS51294"/>
    </source>
</evidence>
<dbReference type="Pfam" id="PF00249">
    <property type="entry name" value="Myb_DNA-binding"/>
    <property type="match status" value="1"/>
</dbReference>
<reference evidence="10 11" key="1">
    <citation type="journal article" date="2023" name="Plant Biotechnol. J.">
        <title>Chromosome-level wild Hevea brasiliensis genome provides new tools for genomic-assisted breeding and valuable loci to elevate rubber yield.</title>
        <authorList>
            <person name="Cheng H."/>
            <person name="Song X."/>
            <person name="Hu Y."/>
            <person name="Wu T."/>
            <person name="Yang Q."/>
            <person name="An Z."/>
            <person name="Feng S."/>
            <person name="Deng Z."/>
            <person name="Wu W."/>
            <person name="Zeng X."/>
            <person name="Tu M."/>
            <person name="Wang X."/>
            <person name="Huang H."/>
        </authorList>
    </citation>
    <scope>NUCLEOTIDE SEQUENCE [LARGE SCALE GENOMIC DNA]</scope>
    <source>
        <strain evidence="10">MT/VB/25A 57/8</strain>
    </source>
</reference>
<evidence type="ECO:0000313" key="10">
    <source>
        <dbReference type="EMBL" id="KAJ9174413.1"/>
    </source>
</evidence>
<dbReference type="NCBIfam" id="TIGR01557">
    <property type="entry name" value="myb_SHAQKYF"/>
    <property type="match status" value="1"/>
</dbReference>
<protein>
    <recommendedName>
        <fullName evidence="9">HTH myb-type domain-containing protein</fullName>
    </recommendedName>
</protein>
<evidence type="ECO:0000256" key="1">
    <source>
        <dbReference type="ARBA" id="ARBA00004123"/>
    </source>
</evidence>
<evidence type="ECO:0000256" key="8">
    <source>
        <dbReference type="SAM" id="MobiDB-lite"/>
    </source>
</evidence>
<feature type="region of interest" description="Disordered" evidence="8">
    <location>
        <begin position="361"/>
        <end position="385"/>
    </location>
</feature>
<feature type="coiled-coil region" evidence="7">
    <location>
        <begin position="313"/>
        <end position="347"/>
    </location>
</feature>
<keyword evidence="6" id="KW-0539">Nucleus</keyword>
<comment type="similarity">
    <text evidence="2">Belongs to the MYB-CC family.</text>
</comment>
<evidence type="ECO:0000256" key="5">
    <source>
        <dbReference type="ARBA" id="ARBA00023163"/>
    </source>
</evidence>
<keyword evidence="3" id="KW-0805">Transcription regulation</keyword>
<dbReference type="InterPro" id="IPR017930">
    <property type="entry name" value="Myb_dom"/>
</dbReference>
<sequence>MNTRKRKVLQRRNGSLKYHSCKLPDSSLEKFPPPSRHRPCNMRVFFRSDHLPIPQGSSTNGNPGASDTPTSAFCTMKGCMSFAQGDDYDVDSLSGCPQVTETRMQCQEIPGDLQSAVKFRLESNQNPIIKEKMCQILYRHSSGGDLFPPILQKSAKELAKLNQVSQSHISFKNHQKCEVGYDLFSSEFTKPINSYFQPATKQPTYHCCGIISANRNSVPSGPAASCKRRIRWTKDLHKRFVECVNHLGGPEKATPKLILKLMGVEGLTIFHVKSHLQKYRISRYIPESTEGRSDRNLTNAMAPLDPKTCRQIAETLRTQIEVQRHLQEQLESNLSQIQRNLQSRIEEQGRRLRKINLSDFTFQEDPSNDPKDVHISPIEGLDDLY</sequence>
<name>A0ABQ9M6C2_HEVBR</name>
<accession>A0ABQ9M6C2</accession>
<keyword evidence="4 7" id="KW-0175">Coiled coil</keyword>
<dbReference type="Pfam" id="PF14379">
    <property type="entry name" value="Myb_CC_LHEQLE"/>
    <property type="match status" value="1"/>
</dbReference>
<dbReference type="InterPro" id="IPR025756">
    <property type="entry name" value="Myb_CC_LHEQLE"/>
</dbReference>
<dbReference type="InterPro" id="IPR001005">
    <property type="entry name" value="SANT/Myb"/>
</dbReference>
<dbReference type="PANTHER" id="PTHR31499:SF11">
    <property type="entry name" value="MYB FAMILY TRANSCRIPTION FACTOR PHL8"/>
    <property type="match status" value="1"/>
</dbReference>
<gene>
    <name evidence="10" type="ORF">P3X46_013059</name>
</gene>
<dbReference type="EMBL" id="JARPOI010000008">
    <property type="protein sequence ID" value="KAJ9174413.1"/>
    <property type="molecule type" value="Genomic_DNA"/>
</dbReference>
<evidence type="ECO:0000313" key="11">
    <source>
        <dbReference type="Proteomes" id="UP001174677"/>
    </source>
</evidence>
<keyword evidence="5" id="KW-0804">Transcription</keyword>
<dbReference type="Gene3D" id="1.10.10.60">
    <property type="entry name" value="Homeodomain-like"/>
    <property type="match status" value="1"/>
</dbReference>
<evidence type="ECO:0000256" key="6">
    <source>
        <dbReference type="ARBA" id="ARBA00023242"/>
    </source>
</evidence>
<evidence type="ECO:0000256" key="2">
    <source>
        <dbReference type="ARBA" id="ARBA00006783"/>
    </source>
</evidence>
<dbReference type="SUPFAM" id="SSF46689">
    <property type="entry name" value="Homeodomain-like"/>
    <property type="match status" value="1"/>
</dbReference>
<dbReference type="Proteomes" id="UP001174677">
    <property type="component" value="Chromosome 8"/>
</dbReference>
<comment type="subcellular location">
    <subcellularLocation>
        <location evidence="1">Nucleus</location>
    </subcellularLocation>
</comment>
<comment type="caution">
    <text evidence="10">The sequence shown here is derived from an EMBL/GenBank/DDBJ whole genome shotgun (WGS) entry which is preliminary data.</text>
</comment>
<dbReference type="PROSITE" id="PS51294">
    <property type="entry name" value="HTH_MYB"/>
    <property type="match status" value="1"/>
</dbReference>
<organism evidence="10 11">
    <name type="scientific">Hevea brasiliensis</name>
    <name type="common">Para rubber tree</name>
    <name type="synonym">Siphonia brasiliensis</name>
    <dbReference type="NCBI Taxonomy" id="3981"/>
    <lineage>
        <taxon>Eukaryota</taxon>
        <taxon>Viridiplantae</taxon>
        <taxon>Streptophyta</taxon>
        <taxon>Embryophyta</taxon>
        <taxon>Tracheophyta</taxon>
        <taxon>Spermatophyta</taxon>
        <taxon>Magnoliopsida</taxon>
        <taxon>eudicotyledons</taxon>
        <taxon>Gunneridae</taxon>
        <taxon>Pentapetalae</taxon>
        <taxon>rosids</taxon>
        <taxon>fabids</taxon>
        <taxon>Malpighiales</taxon>
        <taxon>Euphorbiaceae</taxon>
        <taxon>Crotonoideae</taxon>
        <taxon>Micrandreae</taxon>
        <taxon>Hevea</taxon>
    </lineage>
</organism>
<evidence type="ECO:0000256" key="3">
    <source>
        <dbReference type="ARBA" id="ARBA00023015"/>
    </source>
</evidence>
<dbReference type="InterPro" id="IPR009057">
    <property type="entry name" value="Homeodomain-like_sf"/>
</dbReference>
<dbReference type="PANTHER" id="PTHR31499">
    <property type="entry name" value="MYB FAMILY TRANSCRIPTION FACTOR PHL11"/>
    <property type="match status" value="1"/>
</dbReference>
<dbReference type="InterPro" id="IPR006447">
    <property type="entry name" value="Myb_dom_plants"/>
</dbReference>
<keyword evidence="11" id="KW-1185">Reference proteome</keyword>